<evidence type="ECO:0000256" key="1">
    <source>
        <dbReference type="SAM" id="MobiDB-lite"/>
    </source>
</evidence>
<comment type="caution">
    <text evidence="2">The sequence shown here is derived from an EMBL/GenBank/DDBJ whole genome shotgun (WGS) entry which is preliminary data.</text>
</comment>
<organism evidence="2 3">
    <name type="scientific">Meganyctiphanes norvegica</name>
    <name type="common">Northern krill</name>
    <name type="synonym">Thysanopoda norvegica</name>
    <dbReference type="NCBI Taxonomy" id="48144"/>
    <lineage>
        <taxon>Eukaryota</taxon>
        <taxon>Metazoa</taxon>
        <taxon>Ecdysozoa</taxon>
        <taxon>Arthropoda</taxon>
        <taxon>Crustacea</taxon>
        <taxon>Multicrustacea</taxon>
        <taxon>Malacostraca</taxon>
        <taxon>Eumalacostraca</taxon>
        <taxon>Eucarida</taxon>
        <taxon>Euphausiacea</taxon>
        <taxon>Euphausiidae</taxon>
        <taxon>Meganyctiphanes</taxon>
    </lineage>
</organism>
<sequence>MKPFYYIMSCILFDTTYALYGMHCLRYGIPFDKLCNETNIECIAGTGRCGCLSHTQVHWGLDLKVECDVRHADRCYWDRDCGGIHSNRICNKNNICECSPDFIYIGSSQCYKTDKPNGASFLKDCDHRSRNVLDKDKIVRICHPEDNVYCSTSGKCICFPGFYGDPKTKLCRPKSEYIQAKNLNQYKVMPRMFCHSDRDCIDGLECSDYFCRCPDGCVYKSYIESCDCGRFYESDEYWDQSHVMPSIVGTFLGLIITCGWCIPIRANIDKINGGGDKENNEDEQALNPQPREVNHPVSVPIEEFHHVQNTGSPQPLTQASFPPYPVGTFSLTGGATNYPPCTPAVSPASGTLSHSLEHGEKTNPPNINASPSDTNTQPYGPQS</sequence>
<evidence type="ECO:0000313" key="2">
    <source>
        <dbReference type="EMBL" id="CAL4106124.1"/>
    </source>
</evidence>
<reference evidence="2 3" key="1">
    <citation type="submission" date="2024-05" db="EMBL/GenBank/DDBJ databases">
        <authorList>
            <person name="Wallberg A."/>
        </authorList>
    </citation>
    <scope>NUCLEOTIDE SEQUENCE [LARGE SCALE GENOMIC DNA]</scope>
</reference>
<protein>
    <recommendedName>
        <fullName evidence="4">EGF-like domain-containing protein</fullName>
    </recommendedName>
</protein>
<name>A0AAV2QXI9_MEGNR</name>
<accession>A0AAV2QXI9</accession>
<gene>
    <name evidence="2" type="ORF">MNOR_LOCUS18261</name>
</gene>
<dbReference type="EMBL" id="CAXKWB010012967">
    <property type="protein sequence ID" value="CAL4106124.1"/>
    <property type="molecule type" value="Genomic_DNA"/>
</dbReference>
<feature type="region of interest" description="Disordered" evidence="1">
    <location>
        <begin position="342"/>
        <end position="383"/>
    </location>
</feature>
<keyword evidence="3" id="KW-1185">Reference proteome</keyword>
<dbReference type="Proteomes" id="UP001497623">
    <property type="component" value="Unassembled WGS sequence"/>
</dbReference>
<evidence type="ECO:0000313" key="3">
    <source>
        <dbReference type="Proteomes" id="UP001497623"/>
    </source>
</evidence>
<feature type="region of interest" description="Disordered" evidence="1">
    <location>
        <begin position="273"/>
        <end position="294"/>
    </location>
</feature>
<proteinExistence type="predicted"/>
<feature type="compositionally biased region" description="Polar residues" evidence="1">
    <location>
        <begin position="363"/>
        <end position="383"/>
    </location>
</feature>
<evidence type="ECO:0008006" key="4">
    <source>
        <dbReference type="Google" id="ProtNLM"/>
    </source>
</evidence>
<feature type="non-terminal residue" evidence="2">
    <location>
        <position position="383"/>
    </location>
</feature>
<dbReference type="AlphaFoldDB" id="A0AAV2QXI9"/>